<protein>
    <submittedName>
        <fullName evidence="3">Uncharacterized protein</fullName>
    </submittedName>
</protein>
<evidence type="ECO:0000313" key="4">
    <source>
        <dbReference type="Proteomes" id="UP000663823"/>
    </source>
</evidence>
<evidence type="ECO:0000313" key="2">
    <source>
        <dbReference type="EMBL" id="CAF1214169.1"/>
    </source>
</evidence>
<name>A0A819F8F4_9BILA</name>
<accession>A0A819F8F4</accession>
<evidence type="ECO:0000313" key="3">
    <source>
        <dbReference type="EMBL" id="CAF3863657.1"/>
    </source>
</evidence>
<reference evidence="3" key="1">
    <citation type="submission" date="2021-02" db="EMBL/GenBank/DDBJ databases">
        <authorList>
            <person name="Nowell W R."/>
        </authorList>
    </citation>
    <scope>NUCLEOTIDE SEQUENCE</scope>
</reference>
<keyword evidence="1" id="KW-0812">Transmembrane</keyword>
<dbReference type="EMBL" id="CAJOAX010003610">
    <property type="protein sequence ID" value="CAF3863657.1"/>
    <property type="molecule type" value="Genomic_DNA"/>
</dbReference>
<evidence type="ECO:0000256" key="1">
    <source>
        <dbReference type="SAM" id="Phobius"/>
    </source>
</evidence>
<feature type="transmembrane region" description="Helical" evidence="1">
    <location>
        <begin position="12"/>
        <end position="34"/>
    </location>
</feature>
<organism evidence="3 4">
    <name type="scientific">Rotaria sordida</name>
    <dbReference type="NCBI Taxonomy" id="392033"/>
    <lineage>
        <taxon>Eukaryota</taxon>
        <taxon>Metazoa</taxon>
        <taxon>Spiralia</taxon>
        <taxon>Gnathifera</taxon>
        <taxon>Rotifera</taxon>
        <taxon>Eurotatoria</taxon>
        <taxon>Bdelloidea</taxon>
        <taxon>Philodinida</taxon>
        <taxon>Philodinidae</taxon>
        <taxon>Rotaria</taxon>
    </lineage>
</organism>
<dbReference type="EMBL" id="CAJNOO010001913">
    <property type="protein sequence ID" value="CAF1214169.1"/>
    <property type="molecule type" value="Genomic_DNA"/>
</dbReference>
<keyword evidence="1" id="KW-1133">Transmembrane helix</keyword>
<dbReference type="Proteomes" id="UP000663823">
    <property type="component" value="Unassembled WGS sequence"/>
</dbReference>
<dbReference type="Proteomes" id="UP000663882">
    <property type="component" value="Unassembled WGS sequence"/>
</dbReference>
<sequence length="70" mass="7791">MYHHANRPYRRSIIDGIGVIDVIGVICVTTGAIGHGHSEHIQYIIIFIFLVIQHRTTTIFNESSGSEDGL</sequence>
<proteinExistence type="predicted"/>
<keyword evidence="1" id="KW-0472">Membrane</keyword>
<gene>
    <name evidence="3" type="ORF">OTI717_LOCUS21834</name>
    <name evidence="2" type="ORF">RFH988_LOCUS25285</name>
</gene>
<comment type="caution">
    <text evidence="3">The sequence shown here is derived from an EMBL/GenBank/DDBJ whole genome shotgun (WGS) entry which is preliminary data.</text>
</comment>
<dbReference type="AlphaFoldDB" id="A0A819F8F4"/>